<dbReference type="InterPro" id="IPR029056">
    <property type="entry name" value="Ribokinase-like"/>
</dbReference>
<feature type="domain" description="Carbohydrate kinase PfkB" evidence="7">
    <location>
        <begin position="17"/>
        <end position="286"/>
    </location>
</feature>
<dbReference type="PROSITE" id="PS00584">
    <property type="entry name" value="PFKB_KINASES_2"/>
    <property type="match status" value="1"/>
</dbReference>
<dbReference type="SUPFAM" id="SSF53613">
    <property type="entry name" value="Ribokinase-like"/>
    <property type="match status" value="1"/>
</dbReference>
<dbReference type="PROSITE" id="PS00583">
    <property type="entry name" value="PFKB_KINASES_1"/>
    <property type="match status" value="1"/>
</dbReference>
<dbReference type="PANTHER" id="PTHR46566:SF5">
    <property type="entry name" value="1-PHOSPHOFRUCTOKINASE"/>
    <property type="match status" value="1"/>
</dbReference>
<dbReference type="Pfam" id="PF00294">
    <property type="entry name" value="PfkB"/>
    <property type="match status" value="1"/>
</dbReference>
<accession>A0ABN3E8M6</accession>
<evidence type="ECO:0000313" key="9">
    <source>
        <dbReference type="Proteomes" id="UP001500305"/>
    </source>
</evidence>
<evidence type="ECO:0000256" key="4">
    <source>
        <dbReference type="ARBA" id="ARBA00022777"/>
    </source>
</evidence>
<comment type="caution">
    <text evidence="8">The sequence shown here is derived from an EMBL/GenBank/DDBJ whole genome shotgun (WGS) entry which is preliminary data.</text>
</comment>
<organism evidence="8 9">
    <name type="scientific">Kitasatospora cystarginea</name>
    <dbReference type="NCBI Taxonomy" id="58350"/>
    <lineage>
        <taxon>Bacteria</taxon>
        <taxon>Bacillati</taxon>
        <taxon>Actinomycetota</taxon>
        <taxon>Actinomycetes</taxon>
        <taxon>Kitasatosporales</taxon>
        <taxon>Streptomycetaceae</taxon>
        <taxon>Kitasatospora</taxon>
    </lineage>
</organism>
<evidence type="ECO:0000259" key="7">
    <source>
        <dbReference type="Pfam" id="PF00294"/>
    </source>
</evidence>
<dbReference type="EMBL" id="BAAATR010000015">
    <property type="protein sequence ID" value="GAA2251068.1"/>
    <property type="molecule type" value="Genomic_DNA"/>
</dbReference>
<keyword evidence="2 6" id="KW-0808">Transferase</keyword>
<evidence type="ECO:0000256" key="5">
    <source>
        <dbReference type="ARBA" id="ARBA00022840"/>
    </source>
</evidence>
<dbReference type="NCBIfam" id="TIGR03168">
    <property type="entry name" value="1-PFK"/>
    <property type="match status" value="1"/>
</dbReference>
<dbReference type="RefSeq" id="WP_344637566.1">
    <property type="nucleotide sequence ID" value="NZ_BAAATR010000015.1"/>
</dbReference>
<dbReference type="PIRSF" id="PIRSF000535">
    <property type="entry name" value="1PFK/6PFK/LacC"/>
    <property type="match status" value="1"/>
</dbReference>
<dbReference type="InterPro" id="IPR002173">
    <property type="entry name" value="Carboh/pur_kinase_PfkB_CS"/>
</dbReference>
<evidence type="ECO:0000313" key="8">
    <source>
        <dbReference type="EMBL" id="GAA2251068.1"/>
    </source>
</evidence>
<dbReference type="PANTHER" id="PTHR46566">
    <property type="entry name" value="1-PHOSPHOFRUCTOKINASE-RELATED"/>
    <property type="match status" value="1"/>
</dbReference>
<dbReference type="InterPro" id="IPR011611">
    <property type="entry name" value="PfkB_dom"/>
</dbReference>
<keyword evidence="4" id="KW-0418">Kinase</keyword>
<evidence type="ECO:0000256" key="3">
    <source>
        <dbReference type="ARBA" id="ARBA00022741"/>
    </source>
</evidence>
<evidence type="ECO:0000256" key="1">
    <source>
        <dbReference type="ARBA" id="ARBA00010688"/>
    </source>
</evidence>
<keyword evidence="9" id="KW-1185">Reference proteome</keyword>
<dbReference type="InterPro" id="IPR017583">
    <property type="entry name" value="Tagatose/fructose_Pkinase"/>
</dbReference>
<evidence type="ECO:0000256" key="2">
    <source>
        <dbReference type="ARBA" id="ARBA00022679"/>
    </source>
</evidence>
<proteinExistence type="inferred from homology"/>
<dbReference type="Proteomes" id="UP001500305">
    <property type="component" value="Unassembled WGS sequence"/>
</dbReference>
<dbReference type="CDD" id="cd01164">
    <property type="entry name" value="FruK_PfkB_like"/>
    <property type="match status" value="1"/>
</dbReference>
<name>A0ABN3E8M6_9ACTN</name>
<reference evidence="8 9" key="1">
    <citation type="journal article" date="2019" name="Int. J. Syst. Evol. Microbiol.">
        <title>The Global Catalogue of Microorganisms (GCM) 10K type strain sequencing project: providing services to taxonomists for standard genome sequencing and annotation.</title>
        <authorList>
            <consortium name="The Broad Institute Genomics Platform"/>
            <consortium name="The Broad Institute Genome Sequencing Center for Infectious Disease"/>
            <person name="Wu L."/>
            <person name="Ma J."/>
        </authorList>
    </citation>
    <scope>NUCLEOTIDE SEQUENCE [LARGE SCALE GENOMIC DNA]</scope>
    <source>
        <strain evidence="8 9">JCM 7356</strain>
    </source>
</reference>
<protein>
    <submittedName>
        <fullName evidence="8">1-phosphofructokinase family hexose kinase</fullName>
    </submittedName>
</protein>
<evidence type="ECO:0000256" key="6">
    <source>
        <dbReference type="PIRNR" id="PIRNR000535"/>
    </source>
</evidence>
<keyword evidence="3" id="KW-0547">Nucleotide-binding</keyword>
<dbReference type="Gene3D" id="3.40.1190.20">
    <property type="match status" value="1"/>
</dbReference>
<keyword evidence="5" id="KW-0067">ATP-binding</keyword>
<comment type="similarity">
    <text evidence="1">Belongs to the carbohydrate kinase PfkB family.</text>
</comment>
<sequence length="306" mass="31020">MILTVTLNAALDVTHRLDRLRRYGSNRVRDVAERAGGKGVNVSRVLHALGQPTVVTGLAGGLTGAALRRDLVEAGLADQLLPIEGESRRTVAVVEEQAGDTTILLEPGPVVRPGEWARFLGRLDALLPGAAAVVFSGSLPRGVPEDAYAVLVRRAHAHDVPAVVDADGAALRAALPAGPALVKPNAGELAAATGLADPVAAARSLRAAGAGAVVASLGPDGLIALTPHGGWRARSPERLAGNPTGAGDAAVAALTLGLVAGAPWPDLLAEAVALSAAAVAAPLAGEFDPAVHRRLRSLVDVRPLRT</sequence>
<gene>
    <name evidence="8" type="ORF">GCM10010430_37530</name>
</gene>